<organism evidence="1 2">
    <name type="scientific">Hoeflea algicola</name>
    <dbReference type="NCBI Taxonomy" id="2983763"/>
    <lineage>
        <taxon>Bacteria</taxon>
        <taxon>Pseudomonadati</taxon>
        <taxon>Pseudomonadota</taxon>
        <taxon>Alphaproteobacteria</taxon>
        <taxon>Hyphomicrobiales</taxon>
        <taxon>Rhizobiaceae</taxon>
        <taxon>Hoeflea</taxon>
    </lineage>
</organism>
<keyword evidence="2" id="KW-1185">Reference proteome</keyword>
<evidence type="ECO:0000313" key="2">
    <source>
        <dbReference type="Proteomes" id="UP001073227"/>
    </source>
</evidence>
<comment type="caution">
    <text evidence="1">The sequence shown here is derived from an EMBL/GenBank/DDBJ whole genome shotgun (WGS) entry which is preliminary data.</text>
</comment>
<proteinExistence type="predicted"/>
<sequence length="216" mass="24120">MFSLAVMVQWIADARIASATVAGIFAATHPTPRPVMVVLADPPLAIADSAIRVTFTLDFADLSQHHGRLLLFLLTFRQARQDSERHARLNACIEKLFPIGQCVTPPCAHVRLAKFFKLPNPSPLVSDAAFKLQLIGWHHELLRFSVNFYAIRQYVITGPGVQPIKMMGLIDNPARRIWRASVHLDERLIRSNGRAMFGLAVPINPRPPLAPIVWLP</sequence>
<name>A0ABT3ZAL6_9HYPH</name>
<evidence type="ECO:0000313" key="1">
    <source>
        <dbReference type="EMBL" id="MCY0148296.1"/>
    </source>
</evidence>
<accession>A0ABT3ZAL6</accession>
<dbReference type="EMBL" id="JAOVZR010000001">
    <property type="protein sequence ID" value="MCY0148296.1"/>
    <property type="molecule type" value="Genomic_DNA"/>
</dbReference>
<protein>
    <submittedName>
        <fullName evidence="1">Uncharacterized protein</fullName>
    </submittedName>
</protein>
<dbReference type="Proteomes" id="UP001073227">
    <property type="component" value="Unassembled WGS sequence"/>
</dbReference>
<reference evidence="1" key="1">
    <citation type="submission" date="2022-10" db="EMBL/GenBank/DDBJ databases">
        <title>Hoeflea sp. G2-23, isolated from marine algae.</title>
        <authorList>
            <person name="Kristyanto S."/>
            <person name="Kim J.M."/>
            <person name="Jeon C.O."/>
        </authorList>
    </citation>
    <scope>NUCLEOTIDE SEQUENCE</scope>
    <source>
        <strain evidence="1">G2-23</strain>
    </source>
</reference>
<dbReference type="RefSeq" id="WP_267653867.1">
    <property type="nucleotide sequence ID" value="NZ_JAOVZR010000001.1"/>
</dbReference>
<gene>
    <name evidence="1" type="ORF">OEG84_11390</name>
</gene>